<protein>
    <submittedName>
        <fullName evidence="1">Uncharacterized protein</fullName>
    </submittedName>
</protein>
<evidence type="ECO:0000313" key="2">
    <source>
        <dbReference type="Proteomes" id="UP001065047"/>
    </source>
</evidence>
<keyword evidence="2" id="KW-1185">Reference proteome</keyword>
<proteinExistence type="predicted"/>
<dbReference type="EMBL" id="BAPF01000056">
    <property type="protein sequence ID" value="GBQ85842.1"/>
    <property type="molecule type" value="Genomic_DNA"/>
</dbReference>
<name>A0ABQ0Q017_9PROT</name>
<reference evidence="1" key="1">
    <citation type="submission" date="2013-04" db="EMBL/GenBank/DDBJ databases">
        <title>The genome sequencing project of 58 acetic acid bacteria.</title>
        <authorList>
            <person name="Okamoto-Kainuma A."/>
            <person name="Ishikawa M."/>
            <person name="Umino S."/>
            <person name="Koizumi Y."/>
            <person name="Shiwa Y."/>
            <person name="Yoshikawa H."/>
            <person name="Matsutani M."/>
            <person name="Matsushita K."/>
        </authorList>
    </citation>
    <scope>NUCLEOTIDE SEQUENCE</scope>
    <source>
        <strain evidence="1">DSM 14337</strain>
    </source>
</reference>
<gene>
    <name evidence="1" type="ORF">AA14337_3174</name>
</gene>
<dbReference type="Proteomes" id="UP001065047">
    <property type="component" value="Unassembled WGS sequence"/>
</dbReference>
<sequence>MHSVCLRGMQRDDWMSDGWRPIGTAPCDGTKIQVRIPGYGEKNLVLWRGGLLTANGEDTSGWHYVAGDREPSCWSDGLCWDQNEDGQPSIQPTEWKMPDASFCKAASE</sequence>
<organism evidence="1 2">
    <name type="scientific">Acetobacter malorum DSM 14337</name>
    <dbReference type="NCBI Taxonomy" id="1307910"/>
    <lineage>
        <taxon>Bacteria</taxon>
        <taxon>Pseudomonadati</taxon>
        <taxon>Pseudomonadota</taxon>
        <taxon>Alphaproteobacteria</taxon>
        <taxon>Acetobacterales</taxon>
        <taxon>Acetobacteraceae</taxon>
        <taxon>Acetobacter</taxon>
    </lineage>
</organism>
<evidence type="ECO:0000313" key="1">
    <source>
        <dbReference type="EMBL" id="GBQ85842.1"/>
    </source>
</evidence>
<comment type="caution">
    <text evidence="1">The sequence shown here is derived from an EMBL/GenBank/DDBJ whole genome shotgun (WGS) entry which is preliminary data.</text>
</comment>
<accession>A0ABQ0Q017</accession>